<dbReference type="Gene3D" id="3.30.460.10">
    <property type="entry name" value="Beta Polymerase, domain 2"/>
    <property type="match status" value="1"/>
</dbReference>
<feature type="compositionally biased region" description="Low complexity" evidence="5">
    <location>
        <begin position="533"/>
        <end position="550"/>
    </location>
</feature>
<dbReference type="GO" id="GO:0003723">
    <property type="term" value="F:RNA binding"/>
    <property type="evidence" value="ECO:0007669"/>
    <property type="project" value="UniProtKB-KW"/>
</dbReference>
<accession>A0A5J4Z172</accession>
<feature type="domain" description="Poly A polymerase head" evidence="6">
    <location>
        <begin position="47"/>
        <end position="187"/>
    </location>
</feature>
<dbReference type="OrthoDB" id="2182at2759"/>
<dbReference type="GO" id="GO:0052927">
    <property type="term" value="F:CC tRNA cytidylyltransferase activity"/>
    <property type="evidence" value="ECO:0007669"/>
    <property type="project" value="TreeGrafter"/>
</dbReference>
<evidence type="ECO:0000313" key="8">
    <source>
        <dbReference type="Proteomes" id="UP000324585"/>
    </source>
</evidence>
<dbReference type="InterPro" id="IPR002646">
    <property type="entry name" value="PolA_pol_head_dom"/>
</dbReference>
<dbReference type="OMA" id="ASRFNCT"/>
<gene>
    <name evidence="7" type="ORF">FVE85_1095</name>
</gene>
<sequence length="550" mass="62030">MATTQDTPPVTLGDATKLQNMCLTELEQKLFCALREVVEKNNLDVTLRVAGGWVRDKLFGSQMEHVDIDIALDTMLGREFAELANEYLQKHEEERHRIAVIQRNPDQSKHLETARMLMFGLWIDFVNLRTEKYTHDSRIPEIEIGTPFEDAMRRDLTINALFYNINNDTVEDFTGLGISDLEKRIIRTPLHPLTTLLDDPLRALRAIRFTSRLNFSVDPDLYAAMSDPRVHQALLSKVSRERVGKEVDLIMSAAQKPIQALGLMCELSLFNVAFQTPPDKSRLLGPEPEDLAYACLGCLINLDSLFHHYAPNARSELSRDDLRIVRYAALTAPLAGLKYINEKRKETPVLKYVLQTQLRIRAKDVDTIHVIHEASLEVKALVRDLNSESPPDADTFRLRTALILREAGTWWRTAIKTALITELNPACAAHTYANGIHCDPSALAVDQARFATQYAEFERAVTALELGDIWELRPFFSGKQLMIDFPDIPRGPGIGLVLERMLHWQILNPAATAAECREWLVPQIGHILEEVHSSGSENGSRSGSGKSAKR</sequence>
<organism evidence="7 8">
    <name type="scientific">Porphyridium purpureum</name>
    <name type="common">Red alga</name>
    <name type="synonym">Porphyridium cruentum</name>
    <dbReference type="NCBI Taxonomy" id="35688"/>
    <lineage>
        <taxon>Eukaryota</taxon>
        <taxon>Rhodophyta</taxon>
        <taxon>Bangiophyceae</taxon>
        <taxon>Porphyridiales</taxon>
        <taxon>Porphyridiaceae</taxon>
        <taxon>Porphyridium</taxon>
    </lineage>
</organism>
<dbReference type="EMBL" id="VRMN01000002">
    <property type="protein sequence ID" value="KAA8497366.1"/>
    <property type="molecule type" value="Genomic_DNA"/>
</dbReference>
<keyword evidence="3 4" id="KW-0694">RNA-binding</keyword>
<name>A0A5J4Z172_PORPP</name>
<dbReference type="SUPFAM" id="SSF81891">
    <property type="entry name" value="Poly A polymerase C-terminal region-like"/>
    <property type="match status" value="1"/>
</dbReference>
<protein>
    <submittedName>
        <fullName evidence="7">CCA tRNA nucleotidyltransferase, mitochondrial</fullName>
    </submittedName>
</protein>
<evidence type="ECO:0000256" key="2">
    <source>
        <dbReference type="ARBA" id="ARBA00022679"/>
    </source>
</evidence>
<proteinExistence type="inferred from homology"/>
<comment type="caution">
    <text evidence="7">The sequence shown here is derived from an EMBL/GenBank/DDBJ whole genome shotgun (WGS) entry which is preliminary data.</text>
</comment>
<dbReference type="Gene3D" id="1.10.3090.10">
    <property type="entry name" value="cca-adding enzyme, domain 2"/>
    <property type="match status" value="1"/>
</dbReference>
<keyword evidence="8" id="KW-1185">Reference proteome</keyword>
<reference evidence="8" key="1">
    <citation type="journal article" date="2019" name="Nat. Commun.">
        <title>Expansion of phycobilisome linker gene families in mesophilic red algae.</title>
        <authorList>
            <person name="Lee J."/>
            <person name="Kim D."/>
            <person name="Bhattacharya D."/>
            <person name="Yoon H.S."/>
        </authorList>
    </citation>
    <scope>NUCLEOTIDE SEQUENCE [LARGE SCALE GENOMIC DNA]</scope>
    <source>
        <strain evidence="8">CCMP 1328</strain>
    </source>
</reference>
<dbReference type="Pfam" id="PF01743">
    <property type="entry name" value="PolyA_pol"/>
    <property type="match status" value="1"/>
</dbReference>
<dbReference type="GO" id="GO:0001680">
    <property type="term" value="P:tRNA 3'-terminal CCA addition"/>
    <property type="evidence" value="ECO:0007669"/>
    <property type="project" value="TreeGrafter"/>
</dbReference>
<dbReference type="AlphaFoldDB" id="A0A5J4Z172"/>
<dbReference type="GO" id="GO:0005739">
    <property type="term" value="C:mitochondrion"/>
    <property type="evidence" value="ECO:0007669"/>
    <property type="project" value="UniProtKB-ARBA"/>
</dbReference>
<evidence type="ECO:0000259" key="6">
    <source>
        <dbReference type="Pfam" id="PF01743"/>
    </source>
</evidence>
<evidence type="ECO:0000256" key="3">
    <source>
        <dbReference type="ARBA" id="ARBA00022884"/>
    </source>
</evidence>
<comment type="similarity">
    <text evidence="1 4">Belongs to the tRNA nucleotidyltransferase/poly(A) polymerase family.</text>
</comment>
<dbReference type="InterPro" id="IPR043519">
    <property type="entry name" value="NT_sf"/>
</dbReference>
<evidence type="ECO:0000256" key="5">
    <source>
        <dbReference type="SAM" id="MobiDB-lite"/>
    </source>
</evidence>
<feature type="region of interest" description="Disordered" evidence="5">
    <location>
        <begin position="531"/>
        <end position="550"/>
    </location>
</feature>
<keyword evidence="2 4" id="KW-0808">Transferase</keyword>
<evidence type="ECO:0000256" key="1">
    <source>
        <dbReference type="ARBA" id="ARBA00007265"/>
    </source>
</evidence>
<dbReference type="PANTHER" id="PTHR13734:SF5">
    <property type="entry name" value="CCA TRNA NUCLEOTIDYLTRANSFERASE, MITOCHONDRIAL"/>
    <property type="match status" value="1"/>
</dbReference>
<dbReference type="GO" id="GO:0052929">
    <property type="term" value="F:ATP:3'-cytidine-cytidine-tRNA adenylyltransferase activity"/>
    <property type="evidence" value="ECO:0007669"/>
    <property type="project" value="TreeGrafter"/>
</dbReference>
<dbReference type="SUPFAM" id="SSF81301">
    <property type="entry name" value="Nucleotidyltransferase"/>
    <property type="match status" value="1"/>
</dbReference>
<dbReference type="Proteomes" id="UP000324585">
    <property type="component" value="Unassembled WGS sequence"/>
</dbReference>
<dbReference type="PANTHER" id="PTHR13734">
    <property type="entry name" value="TRNA-NUCLEOTIDYLTRANSFERASE"/>
    <property type="match status" value="1"/>
</dbReference>
<evidence type="ECO:0000256" key="4">
    <source>
        <dbReference type="RuleBase" id="RU003953"/>
    </source>
</evidence>
<evidence type="ECO:0000313" key="7">
    <source>
        <dbReference type="EMBL" id="KAA8497366.1"/>
    </source>
</evidence>
<dbReference type="CDD" id="cd05398">
    <property type="entry name" value="NT_ClassII-CCAase"/>
    <property type="match status" value="1"/>
</dbReference>
<dbReference type="FunFam" id="3.30.460.10:FF:000019">
    <property type="entry name" value="tRNA nucleotidyltransferase cca2"/>
    <property type="match status" value="1"/>
</dbReference>